<dbReference type="InterPro" id="IPR039328">
    <property type="entry name" value="WDR89"/>
</dbReference>
<evidence type="ECO:0000259" key="5">
    <source>
        <dbReference type="SMART" id="SM00863"/>
    </source>
</evidence>
<dbReference type="VEuPathDB" id="FungiDB:GWK60_G01485"/>
<feature type="repeat" description="WD" evidence="4">
    <location>
        <begin position="137"/>
        <end position="179"/>
    </location>
</feature>
<comment type="caution">
    <text evidence="6">The sequence shown here is derived from an EMBL/GenBank/DDBJ whole genome shotgun (WGS) entry which is preliminary data.</text>
</comment>
<evidence type="ECO:0000256" key="4">
    <source>
        <dbReference type="PROSITE-ProRule" id="PRU00221"/>
    </source>
</evidence>
<dbReference type="VEuPathDB" id="FungiDB:CAGL0G01628g"/>
<dbReference type="SMART" id="SM00863">
    <property type="entry name" value="tRNA_SAD"/>
    <property type="match status" value="1"/>
</dbReference>
<dbReference type="GO" id="GO:0004812">
    <property type="term" value="F:aminoacyl-tRNA ligase activity"/>
    <property type="evidence" value="ECO:0007669"/>
    <property type="project" value="InterPro"/>
</dbReference>
<evidence type="ECO:0000256" key="1">
    <source>
        <dbReference type="ARBA" id="ARBA00008429"/>
    </source>
</evidence>
<evidence type="ECO:0000313" key="6">
    <source>
        <dbReference type="EMBL" id="KTB07610.1"/>
    </source>
</evidence>
<dbReference type="GO" id="GO:0005829">
    <property type="term" value="C:cytosol"/>
    <property type="evidence" value="ECO:0007669"/>
    <property type="project" value="EnsemblFungi"/>
</dbReference>
<gene>
    <name evidence="6" type="ORF">AO440_001550</name>
</gene>
<dbReference type="Gene3D" id="2.40.30.130">
    <property type="match status" value="1"/>
</dbReference>
<accession>A0A0W0D724</accession>
<dbReference type="Gene3D" id="2.130.10.10">
    <property type="entry name" value="YVTN repeat-like/Quinoprotein amine dehydrogenase"/>
    <property type="match status" value="1"/>
</dbReference>
<dbReference type="InterPro" id="IPR012947">
    <property type="entry name" value="tRNA_SAD"/>
</dbReference>
<dbReference type="AlphaFoldDB" id="A0A0W0D724"/>
<dbReference type="VEuPathDB" id="FungiDB:B1J91_G01628g"/>
<dbReference type="EMBL" id="LLZZ01000107">
    <property type="protein sequence ID" value="KTB07610.1"/>
    <property type="molecule type" value="Genomic_DNA"/>
</dbReference>
<evidence type="ECO:0000313" key="7">
    <source>
        <dbReference type="Proteomes" id="UP000054886"/>
    </source>
</evidence>
<proteinExistence type="inferred from homology"/>
<dbReference type="GO" id="GO:0005524">
    <property type="term" value="F:ATP binding"/>
    <property type="evidence" value="ECO:0007669"/>
    <property type="project" value="InterPro"/>
</dbReference>
<dbReference type="InterPro" id="IPR001680">
    <property type="entry name" value="WD40_rpt"/>
</dbReference>
<dbReference type="PROSITE" id="PS50294">
    <property type="entry name" value="WD_REPEATS_REGION"/>
    <property type="match status" value="1"/>
</dbReference>
<dbReference type="Proteomes" id="UP000054886">
    <property type="component" value="Unassembled WGS sequence"/>
</dbReference>
<dbReference type="SUPFAM" id="SSF55186">
    <property type="entry name" value="ThrRS/AlaRS common domain"/>
    <property type="match status" value="1"/>
</dbReference>
<dbReference type="SMART" id="SM00320">
    <property type="entry name" value="WD40"/>
    <property type="match status" value="3"/>
</dbReference>
<feature type="domain" description="Threonyl/alanyl tRNA synthetase SAD" evidence="5">
    <location>
        <begin position="542"/>
        <end position="586"/>
    </location>
</feature>
<dbReference type="Pfam" id="PF00400">
    <property type="entry name" value="WD40"/>
    <property type="match status" value="1"/>
</dbReference>
<evidence type="ECO:0000256" key="3">
    <source>
        <dbReference type="ARBA" id="ARBA00022737"/>
    </source>
</evidence>
<dbReference type="InterPro" id="IPR018163">
    <property type="entry name" value="Thr/Ala-tRNA-synth_IIc_edit"/>
</dbReference>
<sequence length="700" mass="78251">MYSLAGSCNFGSNNWCLKLQPVHNGILTSVSSGEVHLLGLDLSKQDSFKIGETSINALSRVDGQENLFAASNGNKVKVFDLRENKEVATLEQENGANVLSLGSGHGMLAYGSEQQGVDAHLHLFDIRNWSKPVRSFVDSHQDDITSIAFHPADANVLLSGSTDGYTNVYDLLEPEEEDALHQVINYASIHSCGWLAPRRIFTLSHMETFAIHELNDKSEELREPQPLDFGDIRQPWDCNYVVDIYPGYISAGVSEEGKGALRIIPFRNEHVQAKDTITISQAHGDEIVRDTYILPSQSDMLYSCGEDGQVKAWRNDIKLDIPETFWDYSTKMSLLSDEVPEVQLEKQPTAKKFLIGKEATHVLELEDTILFPEGGGQPSDTGYVTLRDDETKRINVVKVVREGLHAKHYVDQAIEPGSKISLHVDKEKRLDYMQQHTGQHLLSAILDNYYDNSDTLSWSMGGIPSTKKPILEPSDYLNYLELPRKLSKDEISEITDKFNEIVSTNVMPITVKETIAVKKSESIEDVSTKKIPDDYDYTLGVLRTINIGELDKNPCCGTHLTATSQVQSILILDNQSTVRGTNSRLYFMCGKRVSLYAKMLTDYINLLLAIQKEFQELCDKNSKNCELLILCGRERASLMGSVVIISPDGEKIQKTVSELQSALKNLKGGGGKNGGKWQGKIMNFTDQEYDVLEHYLEQIA</sequence>
<keyword evidence="2 4" id="KW-0853">WD repeat</keyword>
<name>A0A0W0D724_CANGB</name>
<dbReference type="InterPro" id="IPR036322">
    <property type="entry name" value="WD40_repeat_dom_sf"/>
</dbReference>
<organism evidence="6 7">
    <name type="scientific">Candida glabrata</name>
    <name type="common">Yeast</name>
    <name type="synonym">Torulopsis glabrata</name>
    <dbReference type="NCBI Taxonomy" id="5478"/>
    <lineage>
        <taxon>Eukaryota</taxon>
        <taxon>Fungi</taxon>
        <taxon>Dikarya</taxon>
        <taxon>Ascomycota</taxon>
        <taxon>Saccharomycotina</taxon>
        <taxon>Saccharomycetes</taxon>
        <taxon>Saccharomycetales</taxon>
        <taxon>Saccharomycetaceae</taxon>
        <taxon>Nakaseomyces</taxon>
    </lineage>
</organism>
<dbReference type="Gene3D" id="3.30.980.10">
    <property type="entry name" value="Threonyl-trna Synthetase, Chain A, domain 2"/>
    <property type="match status" value="1"/>
</dbReference>
<reference evidence="6 7" key="1">
    <citation type="submission" date="2015-10" db="EMBL/GenBank/DDBJ databases">
        <title>Draft genomes sequences of Candida glabrata isolates 1A, 1B, 2A, 2B, 3A and 3B.</title>
        <authorList>
            <person name="Haavelsrud O.E."/>
            <person name="Gaustad P."/>
        </authorList>
    </citation>
    <scope>NUCLEOTIDE SEQUENCE [LARGE SCALE GENOMIC DNA]</scope>
    <source>
        <strain evidence="6">910700640</strain>
    </source>
</reference>
<evidence type="ECO:0000256" key="2">
    <source>
        <dbReference type="ARBA" id="ARBA00022574"/>
    </source>
</evidence>
<dbReference type="InterPro" id="IPR015943">
    <property type="entry name" value="WD40/YVTN_repeat-like_dom_sf"/>
</dbReference>
<dbReference type="SUPFAM" id="SSF50447">
    <property type="entry name" value="Translation proteins"/>
    <property type="match status" value="1"/>
</dbReference>
<dbReference type="PROSITE" id="PS50082">
    <property type="entry name" value="WD_REPEATS_2"/>
    <property type="match status" value="1"/>
</dbReference>
<dbReference type="SUPFAM" id="SSF50978">
    <property type="entry name" value="WD40 repeat-like"/>
    <property type="match status" value="1"/>
</dbReference>
<dbReference type="VEuPathDB" id="FungiDB:GVI51_G01485"/>
<protein>
    <submittedName>
        <fullName evidence="6">Putative WD repeat-containing protein</fullName>
    </submittedName>
</protein>
<dbReference type="PANTHER" id="PTHR22889">
    <property type="entry name" value="WD REPEAT-CONTAINING PROTEIN 89"/>
    <property type="match status" value="1"/>
</dbReference>
<dbReference type="GO" id="GO:0043039">
    <property type="term" value="P:tRNA aminoacylation"/>
    <property type="evidence" value="ECO:0007669"/>
    <property type="project" value="InterPro"/>
</dbReference>
<dbReference type="Pfam" id="PF07973">
    <property type="entry name" value="tRNA_SAD"/>
    <property type="match status" value="1"/>
</dbReference>
<keyword evidence="3" id="KW-0677">Repeat</keyword>
<comment type="similarity">
    <text evidence="1">Belongs to the class-II aminoacyl-tRNA synthetase family. Alax-L subfamily.</text>
</comment>
<dbReference type="PANTHER" id="PTHR22889:SF0">
    <property type="entry name" value="WD REPEAT-CONTAINING PROTEIN 89"/>
    <property type="match status" value="1"/>
</dbReference>
<dbReference type="GO" id="GO:0005634">
    <property type="term" value="C:nucleus"/>
    <property type="evidence" value="ECO:0007669"/>
    <property type="project" value="EnsemblFungi"/>
</dbReference>
<dbReference type="InterPro" id="IPR009000">
    <property type="entry name" value="Transl_B-barrel_sf"/>
</dbReference>